<evidence type="ECO:0008006" key="3">
    <source>
        <dbReference type="Google" id="ProtNLM"/>
    </source>
</evidence>
<gene>
    <name evidence="1" type="ORF">B0I35DRAFT_435573</name>
</gene>
<keyword evidence="2" id="KW-1185">Reference proteome</keyword>
<sequence length="248" mass="27577">MASQRLTEQLLSNDPSAYISATQSPFLAAAAKGQLPKDVLGQWLANDRMYIHAYIGGLGNLLSFIQLPFKATERNNASPAKLLDWSIDALVNLRDEEQFFLATAAEYGLTIDLAATETKVEGLRRFESMFKNITGSDHILLPWLEAAIIFYATEKCYLDAWSWAKGQMAEVGEASNDADGGALRAKFIPQWSSPEFAKFVERLGNIIDEAVEREIAAHGEGVKARILRRATVTWHDVLVAEEAFWPKI</sequence>
<dbReference type="SUPFAM" id="SSF48613">
    <property type="entry name" value="Heme oxygenase-like"/>
    <property type="match status" value="1"/>
</dbReference>
<dbReference type="AlphaFoldDB" id="A0A8K0STE1"/>
<organism evidence="1 2">
    <name type="scientific">Stachybotrys elegans</name>
    <dbReference type="NCBI Taxonomy" id="80388"/>
    <lineage>
        <taxon>Eukaryota</taxon>
        <taxon>Fungi</taxon>
        <taxon>Dikarya</taxon>
        <taxon>Ascomycota</taxon>
        <taxon>Pezizomycotina</taxon>
        <taxon>Sordariomycetes</taxon>
        <taxon>Hypocreomycetidae</taxon>
        <taxon>Hypocreales</taxon>
        <taxon>Stachybotryaceae</taxon>
        <taxon>Stachybotrys</taxon>
    </lineage>
</organism>
<dbReference type="Proteomes" id="UP000813444">
    <property type="component" value="Unassembled WGS sequence"/>
</dbReference>
<dbReference type="InterPro" id="IPR016084">
    <property type="entry name" value="Haem_Oase-like_multi-hlx"/>
</dbReference>
<proteinExistence type="predicted"/>
<dbReference type="InterPro" id="IPR053261">
    <property type="entry name" value="Polyketide-peptide_reg"/>
</dbReference>
<comment type="caution">
    <text evidence="1">The sequence shown here is derived from an EMBL/GenBank/DDBJ whole genome shotgun (WGS) entry which is preliminary data.</text>
</comment>
<dbReference type="PANTHER" id="PTHR41813:SF2">
    <property type="entry name" value="REGULATOR PAB1642, PUTATIVE (AFU_ORTHOLOGUE AFUA_3G11955)-RELATED"/>
    <property type="match status" value="1"/>
</dbReference>
<evidence type="ECO:0000313" key="1">
    <source>
        <dbReference type="EMBL" id="KAH7313632.1"/>
    </source>
</evidence>
<accession>A0A8K0STE1</accession>
<dbReference type="CDD" id="cd19357">
    <property type="entry name" value="TenA_E_At3g16990-like"/>
    <property type="match status" value="1"/>
</dbReference>
<dbReference type="Gene3D" id="1.20.910.10">
    <property type="entry name" value="Heme oxygenase-like"/>
    <property type="match status" value="1"/>
</dbReference>
<protein>
    <recommendedName>
        <fullName evidence="3">Thiaminase-2/PQQC domain-containing protein</fullName>
    </recommendedName>
</protein>
<evidence type="ECO:0000313" key="2">
    <source>
        <dbReference type="Proteomes" id="UP000813444"/>
    </source>
</evidence>
<dbReference type="EMBL" id="JAGPNK010000009">
    <property type="protein sequence ID" value="KAH7313632.1"/>
    <property type="molecule type" value="Genomic_DNA"/>
</dbReference>
<reference evidence="1" key="1">
    <citation type="journal article" date="2021" name="Nat. Commun.">
        <title>Genetic determinants of endophytism in the Arabidopsis root mycobiome.</title>
        <authorList>
            <person name="Mesny F."/>
            <person name="Miyauchi S."/>
            <person name="Thiergart T."/>
            <person name="Pickel B."/>
            <person name="Atanasova L."/>
            <person name="Karlsson M."/>
            <person name="Huettel B."/>
            <person name="Barry K.W."/>
            <person name="Haridas S."/>
            <person name="Chen C."/>
            <person name="Bauer D."/>
            <person name="Andreopoulos W."/>
            <person name="Pangilinan J."/>
            <person name="LaButti K."/>
            <person name="Riley R."/>
            <person name="Lipzen A."/>
            <person name="Clum A."/>
            <person name="Drula E."/>
            <person name="Henrissat B."/>
            <person name="Kohler A."/>
            <person name="Grigoriev I.V."/>
            <person name="Martin F.M."/>
            <person name="Hacquard S."/>
        </authorList>
    </citation>
    <scope>NUCLEOTIDE SEQUENCE</scope>
    <source>
        <strain evidence="1">MPI-CAGE-CH-0235</strain>
    </source>
</reference>
<dbReference type="OrthoDB" id="37730at2759"/>
<dbReference type="PANTHER" id="PTHR41813">
    <property type="entry name" value="REGULATOR PAB1642, PUTATIVE (AFU_ORTHOLOGUE AFUA_3G11955)-RELATED"/>
    <property type="match status" value="1"/>
</dbReference>
<name>A0A8K0STE1_9HYPO</name>